<reference evidence="2 3" key="1">
    <citation type="submission" date="2017-07" db="EMBL/GenBank/DDBJ databases">
        <title>Sandarakinorhabdus cyanobacteriorum sp. nov., a novel bacterium isolated from cyanobacterial aggregates in a eutrophic lake.</title>
        <authorList>
            <person name="Cai H."/>
        </authorList>
    </citation>
    <scope>NUCLEOTIDE SEQUENCE [LARGE SCALE GENOMIC DNA]</scope>
    <source>
        <strain evidence="2 3">TH057</strain>
    </source>
</reference>
<evidence type="ECO:0000256" key="1">
    <source>
        <dbReference type="SAM" id="SignalP"/>
    </source>
</evidence>
<feature type="signal peptide" evidence="1">
    <location>
        <begin position="1"/>
        <end position="50"/>
    </location>
</feature>
<feature type="chain" id="PRO_5012671429" description="Salt-induced outer membrane protein" evidence="1">
    <location>
        <begin position="51"/>
        <end position="326"/>
    </location>
</feature>
<dbReference type="Pfam" id="PF04338">
    <property type="entry name" value="DUF481"/>
    <property type="match status" value="1"/>
</dbReference>
<dbReference type="InterPro" id="IPR007433">
    <property type="entry name" value="DUF481"/>
</dbReference>
<proteinExistence type="predicted"/>
<evidence type="ECO:0000313" key="2">
    <source>
        <dbReference type="EMBL" id="OYQ28186.1"/>
    </source>
</evidence>
<organism evidence="2 3">
    <name type="scientific">Sandarakinorhabdus cyanobacteriorum</name>
    <dbReference type="NCBI Taxonomy" id="1981098"/>
    <lineage>
        <taxon>Bacteria</taxon>
        <taxon>Pseudomonadati</taxon>
        <taxon>Pseudomonadota</taxon>
        <taxon>Alphaproteobacteria</taxon>
        <taxon>Sphingomonadales</taxon>
        <taxon>Sphingosinicellaceae</taxon>
        <taxon>Sandarakinorhabdus</taxon>
    </lineage>
</organism>
<keyword evidence="1" id="KW-0732">Signal</keyword>
<comment type="caution">
    <text evidence="2">The sequence shown here is derived from an EMBL/GenBank/DDBJ whole genome shotgun (WGS) entry which is preliminary data.</text>
</comment>
<accession>A0A255YG15</accession>
<dbReference type="AlphaFoldDB" id="A0A255YG15"/>
<sequence length="326" mass="34971">MAPLCPGICRRASPQEYGYRLLTAPCPAGQKAIMRALVLALSLFAAPALAEPIPPPVAAMIDAAAANPDQLNVVADIARKTNPASIAEIDAKVAAINTAAARAREERLAAQGIFQGWTGNGELGGFISSGNTENRGLAVGINLTKETRRWKHGLRGQVDYQEDQGVTSRERYFAGYEGNWKFSPRGFAVLALSFEQDRFTGFSSRFTQALGLGYRLVDGKRLTIALDGGPALRQTLFTNGISESVLAARAAVNGKWLITPNLSVTETATYYADNVNSSLLSLTQLSAKLNGRLSARLSLQINNEGNPPPGRENTDTVTRATLVYNF</sequence>
<evidence type="ECO:0008006" key="4">
    <source>
        <dbReference type="Google" id="ProtNLM"/>
    </source>
</evidence>
<dbReference type="OrthoDB" id="7341471at2"/>
<evidence type="ECO:0000313" key="3">
    <source>
        <dbReference type="Proteomes" id="UP000216991"/>
    </source>
</evidence>
<dbReference type="EMBL" id="NOXT01000111">
    <property type="protein sequence ID" value="OYQ28186.1"/>
    <property type="molecule type" value="Genomic_DNA"/>
</dbReference>
<protein>
    <recommendedName>
        <fullName evidence="4">Salt-induced outer membrane protein</fullName>
    </recommendedName>
</protein>
<name>A0A255YG15_9SPHN</name>
<dbReference type="Proteomes" id="UP000216991">
    <property type="component" value="Unassembled WGS sequence"/>
</dbReference>
<keyword evidence="3" id="KW-1185">Reference proteome</keyword>
<gene>
    <name evidence="2" type="ORF">CHU93_09460</name>
</gene>